<protein>
    <submittedName>
        <fullName evidence="3">Cytoskeletal protein CcmA (Bactofilin family)</fullName>
    </submittedName>
</protein>
<accession>A0ABT9W380</accession>
<organism evidence="3 4">
    <name type="scientific">Caldalkalibacillus horti</name>
    <dbReference type="NCBI Taxonomy" id="77523"/>
    <lineage>
        <taxon>Bacteria</taxon>
        <taxon>Bacillati</taxon>
        <taxon>Bacillota</taxon>
        <taxon>Bacilli</taxon>
        <taxon>Bacillales</taxon>
        <taxon>Bacillaceae</taxon>
        <taxon>Caldalkalibacillus</taxon>
    </lineage>
</organism>
<dbReference type="RefSeq" id="WP_307396822.1">
    <property type="nucleotide sequence ID" value="NZ_BAAADK010000006.1"/>
</dbReference>
<dbReference type="Proteomes" id="UP001235840">
    <property type="component" value="Unassembled WGS sequence"/>
</dbReference>
<reference evidence="3 4" key="1">
    <citation type="submission" date="2023-07" db="EMBL/GenBank/DDBJ databases">
        <title>Genomic Encyclopedia of Type Strains, Phase IV (KMG-IV): sequencing the most valuable type-strain genomes for metagenomic binning, comparative biology and taxonomic classification.</title>
        <authorList>
            <person name="Goeker M."/>
        </authorList>
    </citation>
    <scope>NUCLEOTIDE SEQUENCE [LARGE SCALE GENOMIC DNA]</scope>
    <source>
        <strain evidence="3 4">DSM 12751</strain>
    </source>
</reference>
<evidence type="ECO:0000313" key="3">
    <source>
        <dbReference type="EMBL" id="MDQ0167697.1"/>
    </source>
</evidence>
<evidence type="ECO:0000256" key="1">
    <source>
        <dbReference type="ARBA" id="ARBA00044755"/>
    </source>
</evidence>
<feature type="compositionally biased region" description="Basic and acidic residues" evidence="2">
    <location>
        <begin position="116"/>
        <end position="129"/>
    </location>
</feature>
<evidence type="ECO:0000313" key="4">
    <source>
        <dbReference type="Proteomes" id="UP001235840"/>
    </source>
</evidence>
<keyword evidence="4" id="KW-1185">Reference proteome</keyword>
<gene>
    <name evidence="3" type="ORF">J2S11_003624</name>
</gene>
<dbReference type="InterPro" id="IPR007607">
    <property type="entry name" value="BacA/B"/>
</dbReference>
<feature type="region of interest" description="Disordered" evidence="2">
    <location>
        <begin position="110"/>
        <end position="129"/>
    </location>
</feature>
<sequence length="129" mass="13707">MFSKNTQPDRINTVIGHGTKMEGKLESTSSIRIDGEFKGDVVTEGTVLVGKDGVILGNITAGSLTIEGLVEGNIQVSDAIQLVKGCQVKGDITAQTIEIEKGAIFNGHSHMNISNAKDKKKQEKLKANA</sequence>
<dbReference type="EMBL" id="JAUSTY010000019">
    <property type="protein sequence ID" value="MDQ0167697.1"/>
    <property type="molecule type" value="Genomic_DNA"/>
</dbReference>
<proteinExistence type="inferred from homology"/>
<dbReference type="PANTHER" id="PTHR35024:SF4">
    <property type="entry name" value="POLYMER-FORMING CYTOSKELETAL PROTEIN"/>
    <property type="match status" value="1"/>
</dbReference>
<dbReference type="PANTHER" id="PTHR35024">
    <property type="entry name" value="HYPOTHETICAL CYTOSOLIC PROTEIN"/>
    <property type="match status" value="1"/>
</dbReference>
<comment type="caution">
    <text evidence="3">The sequence shown here is derived from an EMBL/GenBank/DDBJ whole genome shotgun (WGS) entry which is preliminary data.</text>
</comment>
<comment type="similarity">
    <text evidence="1">Belongs to the bactofilin family.</text>
</comment>
<dbReference type="Pfam" id="PF04519">
    <property type="entry name" value="Bactofilin"/>
    <property type="match status" value="1"/>
</dbReference>
<evidence type="ECO:0000256" key="2">
    <source>
        <dbReference type="SAM" id="MobiDB-lite"/>
    </source>
</evidence>
<name>A0ABT9W380_9BACI</name>